<feature type="domain" description="Histidine kinase" evidence="15">
    <location>
        <begin position="259"/>
        <end position="478"/>
    </location>
</feature>
<protein>
    <recommendedName>
        <fullName evidence="3">histidine kinase</fullName>
        <ecNumber evidence="3">2.7.13.3</ecNumber>
    </recommendedName>
</protein>
<dbReference type="RefSeq" id="WP_106008408.1">
    <property type="nucleotide sequence ID" value="NZ_PVXP01000008.1"/>
</dbReference>
<accession>A0A2T0BQF0</accession>
<dbReference type="FunFam" id="1.10.287.130:FF:000001">
    <property type="entry name" value="Two-component sensor histidine kinase"/>
    <property type="match status" value="1"/>
</dbReference>
<dbReference type="EC" id="2.7.13.3" evidence="3"/>
<dbReference type="SUPFAM" id="SSF55874">
    <property type="entry name" value="ATPase domain of HSP90 chaperone/DNA topoisomerase II/histidine kinase"/>
    <property type="match status" value="1"/>
</dbReference>
<dbReference type="AlphaFoldDB" id="A0A2T0BQF0"/>
<evidence type="ECO:0000259" key="16">
    <source>
        <dbReference type="PROSITE" id="PS50885"/>
    </source>
</evidence>
<dbReference type="CDD" id="cd00075">
    <property type="entry name" value="HATPase"/>
    <property type="match status" value="1"/>
</dbReference>
<reference evidence="17 18" key="1">
    <citation type="submission" date="2018-03" db="EMBL/GenBank/DDBJ databases">
        <title>Genome sequence of Clostridium luticellarii DSM 29923.</title>
        <authorList>
            <person name="Poehlein A."/>
            <person name="Daniel R."/>
        </authorList>
    </citation>
    <scope>NUCLEOTIDE SEQUENCE [LARGE SCALE GENOMIC DNA]</scope>
    <source>
        <strain evidence="17 18">DSM 29923</strain>
    </source>
</reference>
<dbReference type="Pfam" id="PF00512">
    <property type="entry name" value="HisKA"/>
    <property type="match status" value="1"/>
</dbReference>
<dbReference type="SMART" id="SM00304">
    <property type="entry name" value="HAMP"/>
    <property type="match status" value="1"/>
</dbReference>
<dbReference type="Pfam" id="PF02518">
    <property type="entry name" value="HATPase_c"/>
    <property type="match status" value="1"/>
</dbReference>
<keyword evidence="9 17" id="KW-0418">Kinase</keyword>
<dbReference type="Gene3D" id="3.30.565.10">
    <property type="entry name" value="Histidine kinase-like ATPase, C-terminal domain"/>
    <property type="match status" value="1"/>
</dbReference>
<evidence type="ECO:0000313" key="17">
    <source>
        <dbReference type="EMBL" id="PRR86086.1"/>
    </source>
</evidence>
<evidence type="ECO:0000256" key="4">
    <source>
        <dbReference type="ARBA" id="ARBA00022475"/>
    </source>
</evidence>
<keyword evidence="8" id="KW-0547">Nucleotide-binding</keyword>
<dbReference type="CDD" id="cd06225">
    <property type="entry name" value="HAMP"/>
    <property type="match status" value="1"/>
</dbReference>
<feature type="domain" description="HAMP" evidence="16">
    <location>
        <begin position="192"/>
        <end position="244"/>
    </location>
</feature>
<dbReference type="GO" id="GO:0005886">
    <property type="term" value="C:plasma membrane"/>
    <property type="evidence" value="ECO:0007669"/>
    <property type="project" value="UniProtKB-SubCell"/>
</dbReference>
<evidence type="ECO:0000256" key="6">
    <source>
        <dbReference type="ARBA" id="ARBA00022679"/>
    </source>
</evidence>
<dbReference type="Gene3D" id="1.10.287.130">
    <property type="match status" value="1"/>
</dbReference>
<dbReference type="GO" id="GO:0005524">
    <property type="term" value="F:ATP binding"/>
    <property type="evidence" value="ECO:0007669"/>
    <property type="project" value="UniProtKB-KW"/>
</dbReference>
<evidence type="ECO:0000256" key="12">
    <source>
        <dbReference type="ARBA" id="ARBA00023012"/>
    </source>
</evidence>
<dbReference type="SMART" id="SM00388">
    <property type="entry name" value="HisKA"/>
    <property type="match status" value="1"/>
</dbReference>
<evidence type="ECO:0000256" key="2">
    <source>
        <dbReference type="ARBA" id="ARBA00004651"/>
    </source>
</evidence>
<comment type="catalytic activity">
    <reaction evidence="1">
        <text>ATP + protein L-histidine = ADP + protein N-phospho-L-histidine.</text>
        <dbReference type="EC" id="2.7.13.3"/>
    </reaction>
</comment>
<keyword evidence="11 14" id="KW-1133">Transmembrane helix</keyword>
<dbReference type="InterPro" id="IPR036097">
    <property type="entry name" value="HisK_dim/P_sf"/>
</dbReference>
<evidence type="ECO:0000313" key="18">
    <source>
        <dbReference type="Proteomes" id="UP000237798"/>
    </source>
</evidence>
<dbReference type="Proteomes" id="UP000237798">
    <property type="component" value="Unassembled WGS sequence"/>
</dbReference>
<dbReference type="Gene3D" id="6.10.340.10">
    <property type="match status" value="1"/>
</dbReference>
<evidence type="ECO:0000256" key="5">
    <source>
        <dbReference type="ARBA" id="ARBA00022553"/>
    </source>
</evidence>
<dbReference type="PROSITE" id="PS50885">
    <property type="entry name" value="HAMP"/>
    <property type="match status" value="1"/>
</dbReference>
<dbReference type="InterPro" id="IPR036890">
    <property type="entry name" value="HATPase_C_sf"/>
</dbReference>
<keyword evidence="10" id="KW-0067">ATP-binding</keyword>
<dbReference type="SUPFAM" id="SSF158472">
    <property type="entry name" value="HAMP domain-like"/>
    <property type="match status" value="1"/>
</dbReference>
<dbReference type="PROSITE" id="PS50109">
    <property type="entry name" value="HIS_KIN"/>
    <property type="match status" value="1"/>
</dbReference>
<dbReference type="InterPro" id="IPR003594">
    <property type="entry name" value="HATPase_dom"/>
</dbReference>
<evidence type="ECO:0000256" key="11">
    <source>
        <dbReference type="ARBA" id="ARBA00022989"/>
    </source>
</evidence>
<evidence type="ECO:0000256" key="9">
    <source>
        <dbReference type="ARBA" id="ARBA00022777"/>
    </source>
</evidence>
<name>A0A2T0BQF0_9CLOT</name>
<evidence type="ECO:0000256" key="8">
    <source>
        <dbReference type="ARBA" id="ARBA00022741"/>
    </source>
</evidence>
<keyword evidence="7 14" id="KW-0812">Transmembrane</keyword>
<dbReference type="OrthoDB" id="335833at2"/>
<dbReference type="PANTHER" id="PTHR45528">
    <property type="entry name" value="SENSOR HISTIDINE KINASE CPXA"/>
    <property type="match status" value="1"/>
</dbReference>
<evidence type="ECO:0000256" key="3">
    <source>
        <dbReference type="ARBA" id="ARBA00012438"/>
    </source>
</evidence>
<dbReference type="InterPro" id="IPR050398">
    <property type="entry name" value="HssS/ArlS-like"/>
</dbReference>
<keyword evidence="13 14" id="KW-0472">Membrane</keyword>
<evidence type="ECO:0000259" key="15">
    <source>
        <dbReference type="PROSITE" id="PS50109"/>
    </source>
</evidence>
<dbReference type="PANTHER" id="PTHR45528:SF1">
    <property type="entry name" value="SENSOR HISTIDINE KINASE CPXA"/>
    <property type="match status" value="1"/>
</dbReference>
<dbReference type="CDD" id="cd00082">
    <property type="entry name" value="HisKA"/>
    <property type="match status" value="1"/>
</dbReference>
<evidence type="ECO:0000256" key="13">
    <source>
        <dbReference type="ARBA" id="ARBA00023136"/>
    </source>
</evidence>
<dbReference type="InterPro" id="IPR004358">
    <property type="entry name" value="Sig_transdc_His_kin-like_C"/>
</dbReference>
<gene>
    <name evidence="17" type="primary">yycG_1</name>
    <name evidence="17" type="ORF">CLLU_09180</name>
</gene>
<dbReference type="SMART" id="SM00387">
    <property type="entry name" value="HATPase_c"/>
    <property type="match status" value="1"/>
</dbReference>
<dbReference type="GO" id="GO:0000155">
    <property type="term" value="F:phosphorelay sensor kinase activity"/>
    <property type="evidence" value="ECO:0007669"/>
    <property type="project" value="InterPro"/>
</dbReference>
<comment type="caution">
    <text evidence="17">The sequence shown here is derived from an EMBL/GenBank/DDBJ whole genome shotgun (WGS) entry which is preliminary data.</text>
</comment>
<dbReference type="InterPro" id="IPR003660">
    <property type="entry name" value="HAMP_dom"/>
</dbReference>
<comment type="subcellular location">
    <subcellularLocation>
        <location evidence="2">Cell membrane</location>
        <topology evidence="2">Multi-pass membrane protein</topology>
    </subcellularLocation>
</comment>
<keyword evidence="5" id="KW-0597">Phosphoprotein</keyword>
<evidence type="ECO:0000256" key="7">
    <source>
        <dbReference type="ARBA" id="ARBA00022692"/>
    </source>
</evidence>
<evidence type="ECO:0000256" key="14">
    <source>
        <dbReference type="SAM" id="Phobius"/>
    </source>
</evidence>
<feature type="transmembrane region" description="Helical" evidence="14">
    <location>
        <begin position="167"/>
        <end position="190"/>
    </location>
</feature>
<evidence type="ECO:0000256" key="10">
    <source>
        <dbReference type="ARBA" id="ARBA00022840"/>
    </source>
</evidence>
<dbReference type="InterPro" id="IPR003661">
    <property type="entry name" value="HisK_dim/P_dom"/>
</dbReference>
<keyword evidence="12" id="KW-0902">Two-component regulatory system</keyword>
<keyword evidence="6 17" id="KW-0808">Transferase</keyword>
<dbReference type="SUPFAM" id="SSF47384">
    <property type="entry name" value="Homodimeric domain of signal transducing histidine kinase"/>
    <property type="match status" value="1"/>
</dbReference>
<dbReference type="FunFam" id="3.30.565.10:FF:000006">
    <property type="entry name" value="Sensor histidine kinase WalK"/>
    <property type="match status" value="1"/>
</dbReference>
<dbReference type="Pfam" id="PF00672">
    <property type="entry name" value="HAMP"/>
    <property type="match status" value="1"/>
</dbReference>
<proteinExistence type="predicted"/>
<feature type="transmembrane region" description="Helical" evidence="14">
    <location>
        <begin position="7"/>
        <end position="32"/>
    </location>
</feature>
<dbReference type="EMBL" id="PVXP01000008">
    <property type="protein sequence ID" value="PRR86086.1"/>
    <property type="molecule type" value="Genomic_DNA"/>
</dbReference>
<dbReference type="PRINTS" id="PR00344">
    <property type="entry name" value="BCTRLSENSOR"/>
</dbReference>
<organism evidence="17 18">
    <name type="scientific">Clostridium luticellarii</name>
    <dbReference type="NCBI Taxonomy" id="1691940"/>
    <lineage>
        <taxon>Bacteria</taxon>
        <taxon>Bacillati</taxon>
        <taxon>Bacillota</taxon>
        <taxon>Clostridia</taxon>
        <taxon>Eubacteriales</taxon>
        <taxon>Clostridiaceae</taxon>
        <taxon>Clostridium</taxon>
    </lineage>
</organism>
<dbReference type="InterPro" id="IPR005467">
    <property type="entry name" value="His_kinase_dom"/>
</dbReference>
<keyword evidence="4" id="KW-1003">Cell membrane</keyword>
<evidence type="ECO:0000256" key="1">
    <source>
        <dbReference type="ARBA" id="ARBA00000085"/>
    </source>
</evidence>
<keyword evidence="18" id="KW-1185">Reference proteome</keyword>
<sequence length="478" mass="54158">MDIKKRLIIYNNLTIIIPFIITGIVAFIFVFVSSKFFNTSITYSDFKKASLTKSELLNVSKDIAKSSSKSIKDDDEFQEYLGEKLSAVNGKIVIVKDGNIEFSSPDLGKIDTAKSLMESGNALRKSLQIKDTHYSIDSFPLAFKDGSSGKVIFLVPAAVKPDIFKNFIITVLLTFFICFALMSIIISYVFSKKILEPIALLKKATAEISRGDLDFEIAESGDMEIRELCSDFEKMRIQLKDSVRMRMKYDENRKMLVSSISHDLKTPITSIKGYVQGILDGVANTPEKLEHYLNTINIKTQQVDSMIDDLLLYSRLDLKQIPFTYEKTDILEYFRCCIEESRMELAKSNIKIDLQNNLDNSQFFRVDRIRFMRVILNIIDNSRKYMNKKSGRISIILRETKTSIIIEIKDNGSGIGKDDINKIFNRFYRADSARSNARGSGLGLAIAKQIVEGHNGNIWANSNINEGTSIIISLAKLF</sequence>